<keyword evidence="3" id="KW-1185">Reference proteome</keyword>
<dbReference type="InterPro" id="IPR025668">
    <property type="entry name" value="Tnp_DDE_dom"/>
</dbReference>
<evidence type="ECO:0000313" key="3">
    <source>
        <dbReference type="Proteomes" id="UP000324701"/>
    </source>
</evidence>
<gene>
    <name evidence="2" type="ORF">F0Q45_23105</name>
</gene>
<reference evidence="2 3" key="1">
    <citation type="submission" date="2019-09" db="EMBL/GenBank/DDBJ databases">
        <title>Report of infection by Mycobacterium simiae a patient suffering from pulmonary tuberculosis.</title>
        <authorList>
            <person name="Mohanty P.S."/>
            <person name="Bansal A.K."/>
            <person name="Singh H."/>
            <person name="Sharma S."/>
            <person name="Patil S.A."/>
            <person name="Upadhaya P."/>
            <person name="Singh P.K."/>
            <person name="Kumar D."/>
            <person name="Kumar S."/>
            <person name="Singh R.K."/>
            <person name="Chaudhary B."/>
        </authorList>
    </citation>
    <scope>NUCLEOTIDE SEQUENCE [LARGE SCALE GENOMIC DNA]</scope>
    <source>
        <strain evidence="2 3">JAL-560-SIM</strain>
    </source>
</reference>
<accession>A0A5B1BDY4</accession>
<name>A0A5B1BDY4_MYCSI</name>
<dbReference type="OrthoDB" id="4227096at2"/>
<evidence type="ECO:0000259" key="1">
    <source>
        <dbReference type="Pfam" id="PF13751"/>
    </source>
</evidence>
<dbReference type="Proteomes" id="UP000324701">
    <property type="component" value="Unassembled WGS sequence"/>
</dbReference>
<proteinExistence type="predicted"/>
<feature type="domain" description="Transposase DDE" evidence="1">
    <location>
        <begin position="3"/>
        <end position="63"/>
    </location>
</feature>
<organism evidence="2 3">
    <name type="scientific">Mycobacterium simiae</name>
    <name type="common">Mycobacterium habana</name>
    <dbReference type="NCBI Taxonomy" id="1784"/>
    <lineage>
        <taxon>Bacteria</taxon>
        <taxon>Bacillati</taxon>
        <taxon>Actinomycetota</taxon>
        <taxon>Actinomycetes</taxon>
        <taxon>Mycobacteriales</taxon>
        <taxon>Mycobacteriaceae</taxon>
        <taxon>Mycobacterium</taxon>
        <taxon>Mycobacterium simiae complex</taxon>
    </lineage>
</organism>
<sequence>MVRKLTTTKGHTIYARRKAIVEPVFGQMHTLQNAKQLLLRGLDQARGEWLLLATCHKNLRKLHGHVGATGLAALAIS</sequence>
<dbReference type="EMBL" id="VTZN01000216">
    <property type="protein sequence ID" value="KAA1246656.1"/>
    <property type="molecule type" value="Genomic_DNA"/>
</dbReference>
<protein>
    <recommendedName>
        <fullName evidence="1">Transposase DDE domain-containing protein</fullName>
    </recommendedName>
</protein>
<evidence type="ECO:0000313" key="2">
    <source>
        <dbReference type="EMBL" id="KAA1246656.1"/>
    </source>
</evidence>
<dbReference type="Pfam" id="PF13751">
    <property type="entry name" value="DDE_Tnp_1_6"/>
    <property type="match status" value="1"/>
</dbReference>
<comment type="caution">
    <text evidence="2">The sequence shown here is derived from an EMBL/GenBank/DDBJ whole genome shotgun (WGS) entry which is preliminary data.</text>
</comment>
<dbReference type="AlphaFoldDB" id="A0A5B1BDY4"/>